<keyword evidence="7" id="KW-1185">Reference proteome</keyword>
<feature type="region of interest" description="Disordered" evidence="4">
    <location>
        <begin position="307"/>
        <end position="327"/>
    </location>
</feature>
<gene>
    <name evidence="6" type="ORF">AB6713_02625</name>
</gene>
<dbReference type="Gene3D" id="3.90.550.10">
    <property type="entry name" value="Spore Coat Polysaccharide Biosynthesis Protein SpsA, Chain A"/>
    <property type="match status" value="1"/>
</dbReference>
<dbReference type="RefSeq" id="WP_370562261.1">
    <property type="nucleotide sequence ID" value="NZ_JBFWIB010000001.1"/>
</dbReference>
<sequence>MSDFGLVFVLYRPTAAFLDNLRKAQALCRHVVAVDNSPAADRALHERLRQVDGTTVLFNRNRGGLAGAYNRGAELLLSRGCEVIFLLDQDSEIEASFFDGMLRACASLGTESFLVGPKIHEINLGRCMPAIPPGRRFPRPRRIDDIDDGLFPTLFVISSGSALSAAAYRRLGAFREDYFIEYVDIEYGLRASSRGVPVYMNAAVTMRQTTGHIVRHGRLFTTHHPAWRRYYGARNAVHALGLYRDRWRLHWISGPLALHQAFCVLLFEPDKRRKLAAIATGYLDGLRGRLGAFEDRHPRIAAYCKGPARNGTDAAGRPSAAVGQDAP</sequence>
<keyword evidence="3 6" id="KW-0808">Transferase</keyword>
<protein>
    <submittedName>
        <fullName evidence="6">Glycosyltransferase</fullName>
        <ecNumber evidence="6">2.4.-.-</ecNumber>
    </submittedName>
</protein>
<proteinExistence type="inferred from homology"/>
<dbReference type="GO" id="GO:0016757">
    <property type="term" value="F:glycosyltransferase activity"/>
    <property type="evidence" value="ECO:0007669"/>
    <property type="project" value="UniProtKB-KW"/>
</dbReference>
<accession>A0ABV4HQ15</accession>
<feature type="domain" description="Glycosyltransferase 2-like" evidence="5">
    <location>
        <begin position="25"/>
        <end position="169"/>
    </location>
</feature>
<dbReference type="EMBL" id="JBFWIC010000002">
    <property type="protein sequence ID" value="MEZ0473509.1"/>
    <property type="molecule type" value="Genomic_DNA"/>
</dbReference>
<evidence type="ECO:0000256" key="4">
    <source>
        <dbReference type="SAM" id="MobiDB-lite"/>
    </source>
</evidence>
<evidence type="ECO:0000313" key="6">
    <source>
        <dbReference type="EMBL" id="MEZ0473509.1"/>
    </source>
</evidence>
<comment type="caution">
    <text evidence="6">The sequence shown here is derived from an EMBL/GenBank/DDBJ whole genome shotgun (WGS) entry which is preliminary data.</text>
</comment>
<dbReference type="PANTHER" id="PTHR43179">
    <property type="entry name" value="RHAMNOSYLTRANSFERASE WBBL"/>
    <property type="match status" value="1"/>
</dbReference>
<dbReference type="InterPro" id="IPR029044">
    <property type="entry name" value="Nucleotide-diphossugar_trans"/>
</dbReference>
<evidence type="ECO:0000259" key="5">
    <source>
        <dbReference type="Pfam" id="PF00535"/>
    </source>
</evidence>
<keyword evidence="2 6" id="KW-0328">Glycosyltransferase</keyword>
<name>A0ABV4HQ15_9GAMM</name>
<comment type="similarity">
    <text evidence="1">Belongs to the glycosyltransferase 2 family.</text>
</comment>
<evidence type="ECO:0000313" key="7">
    <source>
        <dbReference type="Proteomes" id="UP001566331"/>
    </source>
</evidence>
<dbReference type="Proteomes" id="UP001566331">
    <property type="component" value="Unassembled WGS sequence"/>
</dbReference>
<evidence type="ECO:0000256" key="2">
    <source>
        <dbReference type="ARBA" id="ARBA00022676"/>
    </source>
</evidence>
<dbReference type="InterPro" id="IPR001173">
    <property type="entry name" value="Glyco_trans_2-like"/>
</dbReference>
<dbReference type="Pfam" id="PF00535">
    <property type="entry name" value="Glycos_transf_2"/>
    <property type="match status" value="1"/>
</dbReference>
<evidence type="ECO:0000256" key="1">
    <source>
        <dbReference type="ARBA" id="ARBA00006739"/>
    </source>
</evidence>
<dbReference type="PANTHER" id="PTHR43179:SF12">
    <property type="entry name" value="GALACTOFURANOSYLTRANSFERASE GLFT2"/>
    <property type="match status" value="1"/>
</dbReference>
<dbReference type="EC" id="2.4.-.-" evidence="6"/>
<reference evidence="6 7" key="1">
    <citation type="submission" date="2024-07" db="EMBL/GenBank/DDBJ databases">
        <title>Luteimonas salilacus sp. nov., isolated from the shore soil of Salt Lake in Tibet of China.</title>
        <authorList>
            <person name="Zhang X."/>
            <person name="Li A."/>
        </authorList>
    </citation>
    <scope>NUCLEOTIDE SEQUENCE [LARGE SCALE GENOMIC DNA]</scope>
    <source>
        <strain evidence="6 7">B3-2-R+30</strain>
    </source>
</reference>
<dbReference type="SUPFAM" id="SSF53448">
    <property type="entry name" value="Nucleotide-diphospho-sugar transferases"/>
    <property type="match status" value="1"/>
</dbReference>
<evidence type="ECO:0000256" key="3">
    <source>
        <dbReference type="ARBA" id="ARBA00022679"/>
    </source>
</evidence>
<organism evidence="6 7">
    <name type="scientific">Luteimonas salinilitoris</name>
    <dbReference type="NCBI Taxonomy" id="3237697"/>
    <lineage>
        <taxon>Bacteria</taxon>
        <taxon>Pseudomonadati</taxon>
        <taxon>Pseudomonadota</taxon>
        <taxon>Gammaproteobacteria</taxon>
        <taxon>Lysobacterales</taxon>
        <taxon>Lysobacteraceae</taxon>
        <taxon>Luteimonas</taxon>
    </lineage>
</organism>